<evidence type="ECO:0000313" key="2">
    <source>
        <dbReference type="Proteomes" id="UP001056120"/>
    </source>
</evidence>
<comment type="caution">
    <text evidence="1">The sequence shown here is derived from an EMBL/GenBank/DDBJ whole genome shotgun (WGS) entry which is preliminary data.</text>
</comment>
<proteinExistence type="predicted"/>
<reference evidence="2" key="1">
    <citation type="journal article" date="2022" name="Mol. Ecol. Resour.">
        <title>The genomes of chicory, endive, great burdock and yacon provide insights into Asteraceae palaeo-polyploidization history and plant inulin production.</title>
        <authorList>
            <person name="Fan W."/>
            <person name="Wang S."/>
            <person name="Wang H."/>
            <person name="Wang A."/>
            <person name="Jiang F."/>
            <person name="Liu H."/>
            <person name="Zhao H."/>
            <person name="Xu D."/>
            <person name="Zhang Y."/>
        </authorList>
    </citation>
    <scope>NUCLEOTIDE SEQUENCE [LARGE SCALE GENOMIC DNA]</scope>
    <source>
        <strain evidence="2">cv. Yunnan</strain>
    </source>
</reference>
<dbReference type="Proteomes" id="UP001056120">
    <property type="component" value="Linkage Group LG11"/>
</dbReference>
<reference evidence="1 2" key="2">
    <citation type="journal article" date="2022" name="Mol. Ecol. Resour.">
        <title>The genomes of chicory, endive, great burdock and yacon provide insights into Asteraceae paleo-polyploidization history and plant inulin production.</title>
        <authorList>
            <person name="Fan W."/>
            <person name="Wang S."/>
            <person name="Wang H."/>
            <person name="Wang A."/>
            <person name="Jiang F."/>
            <person name="Liu H."/>
            <person name="Zhao H."/>
            <person name="Xu D."/>
            <person name="Zhang Y."/>
        </authorList>
    </citation>
    <scope>NUCLEOTIDE SEQUENCE [LARGE SCALE GENOMIC DNA]</scope>
    <source>
        <strain evidence="2">cv. Yunnan</strain>
        <tissue evidence="1">Leaves</tissue>
    </source>
</reference>
<keyword evidence="2" id="KW-1185">Reference proteome</keyword>
<evidence type="ECO:0000313" key="1">
    <source>
        <dbReference type="EMBL" id="KAI3797257.1"/>
    </source>
</evidence>
<dbReference type="EMBL" id="CM042028">
    <property type="protein sequence ID" value="KAI3797257.1"/>
    <property type="molecule type" value="Genomic_DNA"/>
</dbReference>
<name>A0ACB9HN74_9ASTR</name>
<sequence>MERGFTVSKSETVSRICSSHKPRWWLVQDNMTKEILHITQKEEEKATSREKVVKAEVDIDMTPMHQKCPNKMQEEAAILLWDKESDEDSTLMAISREASSPRMICDEKNLVADLLMREKIILSMIFGTMTMKSEKKMENMDVERGDIVHKTVQSLLDCVGEKNNFPNKFSPSIYMAPSNLRDLSPSSFKPRVVSIGPLHRKDENLQRFEVQKASFVNKLLSRKQHSLTQQVQTLTECVEKVASMIEEIKGSYVDIKSYEDSELAKMMVMDACFILEFIHNIMGSNLRLQEQYIPYDLVLLENQIPFFVLQGIYDCIIHKLEESLPLTKFILPILKYINLFEGRTKVGRGSRSYANHDHILGYLHHCYRPTKQISSGFPKSTIHSVIELDRAGVNFKPNQNSKWVMAMEVKISRDCSSTFWFSSKPTLTMPKLRIDDFTELVLRNLIAYEQSYVVKPYVTSYARAMDMLIDTHEDIAKLVTSKVLVNHIGSNEEAANMINRICKEVVPEHFYYTQQWEQLDGHFKGYWPRKIVKLKRTYFNSPWSIIALFAGFILFILAMLQTIFTIKSS</sequence>
<organism evidence="1 2">
    <name type="scientific">Smallanthus sonchifolius</name>
    <dbReference type="NCBI Taxonomy" id="185202"/>
    <lineage>
        <taxon>Eukaryota</taxon>
        <taxon>Viridiplantae</taxon>
        <taxon>Streptophyta</taxon>
        <taxon>Embryophyta</taxon>
        <taxon>Tracheophyta</taxon>
        <taxon>Spermatophyta</taxon>
        <taxon>Magnoliopsida</taxon>
        <taxon>eudicotyledons</taxon>
        <taxon>Gunneridae</taxon>
        <taxon>Pentapetalae</taxon>
        <taxon>asterids</taxon>
        <taxon>campanulids</taxon>
        <taxon>Asterales</taxon>
        <taxon>Asteraceae</taxon>
        <taxon>Asteroideae</taxon>
        <taxon>Heliantheae alliance</taxon>
        <taxon>Millerieae</taxon>
        <taxon>Smallanthus</taxon>
    </lineage>
</organism>
<gene>
    <name evidence="1" type="ORF">L1987_32512</name>
</gene>
<accession>A0ACB9HN74</accession>
<protein>
    <submittedName>
        <fullName evidence="1">Uncharacterized protein</fullName>
    </submittedName>
</protein>